<reference evidence="1" key="1">
    <citation type="journal article" date="2012" name="PLoS ONE">
        <title>Gene sets for utilization of primary and secondary nutrition supplies in the distal gut of endangered iberian lynx.</title>
        <authorList>
            <person name="Alcaide M."/>
            <person name="Messina E."/>
            <person name="Richter M."/>
            <person name="Bargiela R."/>
            <person name="Peplies J."/>
            <person name="Huws S.A."/>
            <person name="Newbold C.J."/>
            <person name="Golyshin P.N."/>
            <person name="Simon M.A."/>
            <person name="Lopez G."/>
            <person name="Yakimov M.M."/>
            <person name="Ferrer M."/>
        </authorList>
    </citation>
    <scope>NUCLEOTIDE SEQUENCE</scope>
</reference>
<comment type="caution">
    <text evidence="1">The sequence shown here is derived from an EMBL/GenBank/DDBJ whole genome shotgun (WGS) entry which is preliminary data.</text>
</comment>
<sequence>MRSMSTEPFCAPTDIAAPALFFNSIFSGEAATEPLVTL</sequence>
<evidence type="ECO:0000313" key="1">
    <source>
        <dbReference type="EMBL" id="EJW98635.1"/>
    </source>
</evidence>
<name>J9CF72_9ZZZZ</name>
<gene>
    <name evidence="1" type="ORF">EVA_13259</name>
</gene>
<proteinExistence type="predicted"/>
<organism evidence="1">
    <name type="scientific">gut metagenome</name>
    <dbReference type="NCBI Taxonomy" id="749906"/>
    <lineage>
        <taxon>unclassified sequences</taxon>
        <taxon>metagenomes</taxon>
        <taxon>organismal metagenomes</taxon>
    </lineage>
</organism>
<dbReference type="AlphaFoldDB" id="J9CF72"/>
<dbReference type="EMBL" id="AMCI01004176">
    <property type="protein sequence ID" value="EJW98635.1"/>
    <property type="molecule type" value="Genomic_DNA"/>
</dbReference>
<protein>
    <submittedName>
        <fullName evidence="1">Uncharacterized protein</fullName>
    </submittedName>
</protein>
<accession>J9CF72</accession>